<dbReference type="SUPFAM" id="SSF55785">
    <property type="entry name" value="PYP-like sensor domain (PAS domain)"/>
    <property type="match status" value="2"/>
</dbReference>
<keyword evidence="3" id="KW-0805">Transcription regulation</keyword>
<dbReference type="InterPro" id="IPR013656">
    <property type="entry name" value="PAS_4"/>
</dbReference>
<dbReference type="Pfam" id="PF08448">
    <property type="entry name" value="PAS_4"/>
    <property type="match status" value="1"/>
</dbReference>
<feature type="domain" description="Response regulatory" evidence="7">
    <location>
        <begin position="9"/>
        <end position="123"/>
    </location>
</feature>
<dbReference type="GO" id="GO:0000160">
    <property type="term" value="P:phosphorelay signal transduction system"/>
    <property type="evidence" value="ECO:0007669"/>
    <property type="project" value="InterPro"/>
</dbReference>
<dbReference type="PANTHER" id="PTHR34236:SF1">
    <property type="entry name" value="DIMETHYL SULFOXIDE REDUCTASE TRANSCRIPTIONAL ACTIVATOR"/>
    <property type="match status" value="1"/>
</dbReference>
<feature type="domain" description="PAC" evidence="9">
    <location>
        <begin position="213"/>
        <end position="267"/>
    </location>
</feature>
<dbReference type="SUPFAM" id="SSF52172">
    <property type="entry name" value="CheY-like"/>
    <property type="match status" value="1"/>
</dbReference>
<dbReference type="PROSITE" id="PS50110">
    <property type="entry name" value="RESPONSE_REGULATORY"/>
    <property type="match status" value="1"/>
</dbReference>
<dbReference type="KEGG" id="hgi:ABY42_16590"/>
<dbReference type="EMBL" id="CP011948">
    <property type="protein sequence ID" value="AKU09409.1"/>
    <property type="molecule type" value="Genomic_DNA"/>
</dbReference>
<dbReference type="PANTHER" id="PTHR34236">
    <property type="entry name" value="DIMETHYL SULFOXIDE REDUCTASE TRANSCRIPTIONAL ACTIVATOR"/>
    <property type="match status" value="1"/>
</dbReference>
<dbReference type="InterPro" id="IPR001789">
    <property type="entry name" value="Sig_transdc_resp-reg_receiver"/>
</dbReference>
<proteinExistence type="predicted"/>
<dbReference type="Pfam" id="PF00072">
    <property type="entry name" value="Response_reg"/>
    <property type="match status" value="1"/>
</dbReference>
<dbReference type="Pfam" id="PF04967">
    <property type="entry name" value="HTH_10"/>
    <property type="match status" value="1"/>
</dbReference>
<evidence type="ECO:0000256" key="5">
    <source>
        <dbReference type="PROSITE-ProRule" id="PRU00169"/>
    </source>
</evidence>
<dbReference type="InterPro" id="IPR000700">
    <property type="entry name" value="PAS-assoc_C"/>
</dbReference>
<evidence type="ECO:0000259" key="9">
    <source>
        <dbReference type="PROSITE" id="PS50113"/>
    </source>
</evidence>
<dbReference type="PROSITE" id="PS50112">
    <property type="entry name" value="PAS"/>
    <property type="match status" value="1"/>
</dbReference>
<evidence type="ECO:0000259" key="8">
    <source>
        <dbReference type="PROSITE" id="PS50112"/>
    </source>
</evidence>
<dbReference type="GO" id="GO:0016301">
    <property type="term" value="F:kinase activity"/>
    <property type="evidence" value="ECO:0007669"/>
    <property type="project" value="UniProtKB-KW"/>
</dbReference>
<evidence type="ECO:0000313" key="11">
    <source>
        <dbReference type="Proteomes" id="UP000066124"/>
    </source>
</evidence>
<keyword evidence="6" id="KW-0175">Coiled coil</keyword>
<dbReference type="InterPro" id="IPR031803">
    <property type="entry name" value="BAT_GAF/HTH-assoc"/>
</dbReference>
<dbReference type="Pfam" id="PF15915">
    <property type="entry name" value="BAT"/>
    <property type="match status" value="1"/>
</dbReference>
<name>A0A0K1IY81_HALGI</name>
<organism evidence="10 11">
    <name type="scientific">Haloferax gibbonsii</name>
    <dbReference type="NCBI Taxonomy" id="35746"/>
    <lineage>
        <taxon>Archaea</taxon>
        <taxon>Methanobacteriati</taxon>
        <taxon>Methanobacteriota</taxon>
        <taxon>Stenosarchaea group</taxon>
        <taxon>Halobacteria</taxon>
        <taxon>Halobacteriales</taxon>
        <taxon>Haloferacaceae</taxon>
        <taxon>Haloferax</taxon>
    </lineage>
</organism>
<dbReference type="PATRIC" id="fig|35746.4.peg.3602"/>
<reference evidence="11" key="1">
    <citation type="journal article" date="2015" name="J. Biotechnol.">
        <title>Complete genome sequence of Haloferax gibbonsii strain ARA6, a potential producer of polyhydroxyalkanoates and halocins isolated from Araruama, Rio de Janeiro, Brasil.</title>
        <authorList>
            <person name="Pinto L.H."/>
            <person name="D'Alincourt Carvalho-Assef A.P."/>
            <person name="Vieira R.P."/>
            <person name="Clementino M.M."/>
            <person name="Albano R.M."/>
        </authorList>
    </citation>
    <scope>NUCLEOTIDE SEQUENCE [LARGE SCALE GENOMIC DNA]</scope>
    <source>
        <strain evidence="11">ARA6</strain>
        <plasmid evidence="11">Plasmid pHG1</plasmid>
    </source>
</reference>
<dbReference type="SUPFAM" id="SSF55781">
    <property type="entry name" value="GAF domain-like"/>
    <property type="match status" value="2"/>
</dbReference>
<dbReference type="GeneID" id="25247603"/>
<evidence type="ECO:0000256" key="6">
    <source>
        <dbReference type="SAM" id="Coils"/>
    </source>
</evidence>
<evidence type="ECO:0000256" key="1">
    <source>
        <dbReference type="ARBA" id="ARBA00022679"/>
    </source>
</evidence>
<evidence type="ECO:0000256" key="2">
    <source>
        <dbReference type="ARBA" id="ARBA00022777"/>
    </source>
</evidence>
<geneLocation type="plasmid" evidence="10 11">
    <name>pHG1</name>
</geneLocation>
<keyword evidence="4" id="KW-0804">Transcription</keyword>
<dbReference type="InterPro" id="IPR035965">
    <property type="entry name" value="PAS-like_dom_sf"/>
</dbReference>
<dbReference type="RefSeq" id="WP_050460170.1">
    <property type="nucleotide sequence ID" value="NZ_CP011948.1"/>
</dbReference>
<dbReference type="InterPro" id="IPR003018">
    <property type="entry name" value="GAF"/>
</dbReference>
<protein>
    <submittedName>
        <fullName evidence="10">Bacterio-opsin activator</fullName>
    </submittedName>
</protein>
<evidence type="ECO:0000313" key="10">
    <source>
        <dbReference type="EMBL" id="AKU09409.1"/>
    </source>
</evidence>
<keyword evidence="1" id="KW-0808">Transferase</keyword>
<evidence type="ECO:0000256" key="3">
    <source>
        <dbReference type="ARBA" id="ARBA00023015"/>
    </source>
</evidence>
<dbReference type="NCBIfam" id="TIGR00229">
    <property type="entry name" value="sensory_box"/>
    <property type="match status" value="2"/>
</dbReference>
<gene>
    <name evidence="10" type="ORF">ABY42_16590</name>
</gene>
<sequence length="954" mass="103524">MAGVPDSGSVLVVGESDWVTRFAEGLDSRPGVAVLKAETKAAALRAVEADEVDCVVVDADLADATAVDLLTDVRSAVATLPVVVATDGGSDVLASEVLGAGATDYVALDADSPDVETLLARTGRALRSARQTAGERERARQFDATFDDERTATWVLDGEGSLTRANRTARELLDAPVDPLVGGAFWSLPWWSKGDDPTSDDVRRLIEDALEGTAGNAVVPQPSEAGRRRIVELSVRPVTDERGEVASVVVEGIDITARVSLERDLRRSEELHRVTLNNMTDTVLITDESGAYTYVCPNVHFIFGYTADELRERVPIDELLGEDLFDRDELAERGVLKNIESTVTDKAGREHTLLVNVREVSIRDGTLLFSCRDITKRKQREDALTTLHETAREFLYTGTHRQIAQRVVDDTPGVLALDASAVYLFDADANALRPAAYSPAMREAHGPLPTVPADGETLPSHSFVEDSPLYFDDVHEADRLENSVTGLRSVAYVPLGDHGVFVAGSTEVGAFDAVARELTDLLAVTAEAALDRVTRESRLREQDRTLQRQNDRLTELNRINETIREIDQALVGAQTREEIDYTVCELLTAADRFAFAWVGSVDPIGETVEPRAWAGDERGYLDSTTFEVAASSVEPAGRTAATGEVTTVPNVASGFRDEPWRKGALTRDYLSVLSIPLVYNDLSHGVLTVYATTHDAFDETATAVLAELGETIASALSALERKNALLTTAVTRVGFAVDDPTFVLSRLARDTGCTLTYRGGVQQSAEGNYVFVTVEDGAVESVAAAADELVAVADVRRISTDGDAGVLRLRLTQPFLAPELADHGAVLGEVRATPEETTLVVDVPESIDVRNVTHLVDEAFAGVELRTKQTLDRSTERDLFSRFLDKLTERQLEVLQTAYYSGYFESPRENTGEDVAATLGISPPAFYKHVRTVQRKLFATLFDEHSGSVSGRSG</sequence>
<dbReference type="InterPro" id="IPR011006">
    <property type="entry name" value="CheY-like_superfamily"/>
</dbReference>
<keyword evidence="5" id="KW-0597">Phosphoprotein</keyword>
<dbReference type="CDD" id="cd00156">
    <property type="entry name" value="REC"/>
    <property type="match status" value="1"/>
</dbReference>
<dbReference type="Gene3D" id="3.30.450.40">
    <property type="match status" value="2"/>
</dbReference>
<dbReference type="Gene3D" id="3.30.450.20">
    <property type="entry name" value="PAS domain"/>
    <property type="match status" value="2"/>
</dbReference>
<dbReference type="InterPro" id="IPR000014">
    <property type="entry name" value="PAS"/>
</dbReference>
<feature type="domain" description="PAS" evidence="8">
    <location>
        <begin position="268"/>
        <end position="323"/>
    </location>
</feature>
<dbReference type="InterPro" id="IPR029016">
    <property type="entry name" value="GAF-like_dom_sf"/>
</dbReference>
<dbReference type="Pfam" id="PF13185">
    <property type="entry name" value="GAF_2"/>
    <property type="match status" value="2"/>
</dbReference>
<dbReference type="SMART" id="SM00091">
    <property type="entry name" value="PAS"/>
    <property type="match status" value="2"/>
</dbReference>
<accession>A0A0K1IY81</accession>
<feature type="modified residue" description="4-aspartylphosphate" evidence="5">
    <location>
        <position position="58"/>
    </location>
</feature>
<keyword evidence="10" id="KW-0614">Plasmid</keyword>
<dbReference type="Gene3D" id="3.40.50.2300">
    <property type="match status" value="1"/>
</dbReference>
<keyword evidence="2" id="KW-0418">Kinase</keyword>
<evidence type="ECO:0000256" key="4">
    <source>
        <dbReference type="ARBA" id="ARBA00023163"/>
    </source>
</evidence>
<dbReference type="InterPro" id="IPR007050">
    <property type="entry name" value="HTH_bacterioopsin"/>
</dbReference>
<feature type="coiled-coil region" evidence="6">
    <location>
        <begin position="539"/>
        <end position="566"/>
    </location>
</feature>
<evidence type="ECO:0000259" key="7">
    <source>
        <dbReference type="PROSITE" id="PS50110"/>
    </source>
</evidence>
<dbReference type="AlphaFoldDB" id="A0A0K1IY81"/>
<dbReference type="PROSITE" id="PS50113">
    <property type="entry name" value="PAC"/>
    <property type="match status" value="1"/>
</dbReference>
<dbReference type="Proteomes" id="UP000066124">
    <property type="component" value="Plasmid pHG1"/>
</dbReference>
<dbReference type="CDD" id="cd00130">
    <property type="entry name" value="PAS"/>
    <property type="match status" value="2"/>
</dbReference>